<evidence type="ECO:0000313" key="11">
    <source>
        <dbReference type="EMBL" id="PVX50001.1"/>
    </source>
</evidence>
<reference evidence="11 12" key="1">
    <citation type="submission" date="2018-05" db="EMBL/GenBank/DDBJ databases">
        <title>Genomic Encyclopedia of Type Strains, Phase IV (KMG-IV): sequencing the most valuable type-strain genomes for metagenomic binning, comparative biology and taxonomic classification.</title>
        <authorList>
            <person name="Goeker M."/>
        </authorList>
    </citation>
    <scope>NUCLEOTIDE SEQUENCE [LARGE SCALE GENOMIC DNA]</scope>
    <source>
        <strain evidence="11 12">DSM 28579</strain>
    </source>
</reference>
<dbReference type="RefSeq" id="WP_116496863.1">
    <property type="nucleotide sequence ID" value="NZ_QENZ01000005.1"/>
</dbReference>
<comment type="caution">
    <text evidence="11">The sequence shown here is derived from an EMBL/GenBank/DDBJ whole genome shotgun (WGS) entry which is preliminary data.</text>
</comment>
<keyword evidence="3" id="KW-1003">Cell membrane</keyword>
<dbReference type="PROSITE" id="PS50893">
    <property type="entry name" value="ABC_TRANSPORTER_2"/>
    <property type="match status" value="1"/>
</dbReference>
<dbReference type="InterPro" id="IPR027417">
    <property type="entry name" value="P-loop_NTPase"/>
</dbReference>
<dbReference type="FunFam" id="3.40.50.300:FF:000134">
    <property type="entry name" value="Iron-enterobactin ABC transporter ATP-binding protein"/>
    <property type="match status" value="1"/>
</dbReference>
<dbReference type="AlphaFoldDB" id="A0A7L4UMZ5"/>
<evidence type="ECO:0000256" key="6">
    <source>
        <dbReference type="ARBA" id="ARBA00022840"/>
    </source>
</evidence>
<evidence type="ECO:0000256" key="5">
    <source>
        <dbReference type="ARBA" id="ARBA00022741"/>
    </source>
</evidence>
<dbReference type="GO" id="GO:0005524">
    <property type="term" value="F:ATP binding"/>
    <property type="evidence" value="ECO:0007669"/>
    <property type="project" value="UniProtKB-KW"/>
</dbReference>
<comment type="subcellular location">
    <subcellularLocation>
        <location evidence="1">Cell membrane</location>
        <topology evidence="1">Peripheral membrane protein</topology>
    </subcellularLocation>
</comment>
<keyword evidence="9" id="KW-0472">Membrane</keyword>
<dbReference type="Gene3D" id="3.40.50.300">
    <property type="entry name" value="P-loop containing nucleotide triphosphate hydrolases"/>
    <property type="match status" value="1"/>
</dbReference>
<dbReference type="GO" id="GO:0006826">
    <property type="term" value="P:iron ion transport"/>
    <property type="evidence" value="ECO:0007669"/>
    <property type="project" value="UniProtKB-KW"/>
</dbReference>
<evidence type="ECO:0000313" key="12">
    <source>
        <dbReference type="Proteomes" id="UP000251835"/>
    </source>
</evidence>
<evidence type="ECO:0000256" key="8">
    <source>
        <dbReference type="ARBA" id="ARBA00023065"/>
    </source>
</evidence>
<evidence type="ECO:0000256" key="3">
    <source>
        <dbReference type="ARBA" id="ARBA00022475"/>
    </source>
</evidence>
<evidence type="ECO:0000256" key="9">
    <source>
        <dbReference type="ARBA" id="ARBA00023136"/>
    </source>
</evidence>
<keyword evidence="5" id="KW-0547">Nucleotide-binding</keyword>
<dbReference type="InterPro" id="IPR051535">
    <property type="entry name" value="Siderophore_ABC-ATPase"/>
</dbReference>
<keyword evidence="4" id="KW-0410">Iron transport</keyword>
<dbReference type="SUPFAM" id="SSF52540">
    <property type="entry name" value="P-loop containing nucleoside triphosphate hydrolases"/>
    <property type="match status" value="1"/>
</dbReference>
<dbReference type="SMART" id="SM00382">
    <property type="entry name" value="AAA"/>
    <property type="match status" value="1"/>
</dbReference>
<accession>A0A7L4UMZ5</accession>
<dbReference type="Proteomes" id="UP000251835">
    <property type="component" value="Unassembled WGS sequence"/>
</dbReference>
<keyword evidence="8" id="KW-0406">Ion transport</keyword>
<keyword evidence="6 11" id="KW-0067">ATP-binding</keyword>
<keyword evidence="2" id="KW-0813">Transport</keyword>
<sequence>MKKTILNLQKTATGYKYSNKTKVISREINASIDEGKLVALLGPNGCGKSTLLRTIAGLQPSLEGTIFINNTKIENLKGKAKAKLLSLVLTDRIEVANLIVRDIVEVGRYPYTGSMGVLQPKDEILINEAIQQCNLEDYSDRMYSELSDGEKQRVMLARALAQDTPLMMLDEPTAHLDLPNRVELMKMLRDLAQEMNKAILLSTHELDLALQWCDTIWLMNTDGYIESGFPEDLVLNDAFAKVFSNDSFYFDKTTGVFKLNRRTYGTVFLTGNNVIKEWTRRALEREGYELIDNEKDATHCVHIQDSKKWLLKNQNKKISCSSIEELLNRINNLNNNVK</sequence>
<dbReference type="GO" id="GO:0005886">
    <property type="term" value="C:plasma membrane"/>
    <property type="evidence" value="ECO:0007669"/>
    <property type="project" value="UniProtKB-SubCell"/>
</dbReference>
<dbReference type="InterPro" id="IPR003439">
    <property type="entry name" value="ABC_transporter-like_ATP-bd"/>
</dbReference>
<organism evidence="11 12">
    <name type="scientific">Balneicella halophila</name>
    <dbReference type="NCBI Taxonomy" id="1537566"/>
    <lineage>
        <taxon>Bacteria</taxon>
        <taxon>Pseudomonadati</taxon>
        <taxon>Bacteroidota</taxon>
        <taxon>Bacteroidia</taxon>
        <taxon>Bacteroidales</taxon>
        <taxon>Balneicellaceae</taxon>
        <taxon>Balneicella</taxon>
    </lineage>
</organism>
<name>A0A7L4UMZ5_BALHA</name>
<evidence type="ECO:0000256" key="1">
    <source>
        <dbReference type="ARBA" id="ARBA00004202"/>
    </source>
</evidence>
<evidence type="ECO:0000259" key="10">
    <source>
        <dbReference type="PROSITE" id="PS50893"/>
    </source>
</evidence>
<evidence type="ECO:0000256" key="4">
    <source>
        <dbReference type="ARBA" id="ARBA00022496"/>
    </source>
</evidence>
<evidence type="ECO:0000256" key="7">
    <source>
        <dbReference type="ARBA" id="ARBA00023004"/>
    </source>
</evidence>
<keyword evidence="7" id="KW-0408">Iron</keyword>
<dbReference type="PANTHER" id="PTHR42771">
    <property type="entry name" value="IRON(3+)-HYDROXAMATE IMPORT ATP-BINDING PROTEIN FHUC"/>
    <property type="match status" value="1"/>
</dbReference>
<dbReference type="PANTHER" id="PTHR42771:SF4">
    <property type="entry name" value="IRON(3+)-HYDROXAMATE IMPORT ATP-BINDING PROTEIN FHUC"/>
    <property type="match status" value="1"/>
</dbReference>
<dbReference type="GO" id="GO:0016887">
    <property type="term" value="F:ATP hydrolysis activity"/>
    <property type="evidence" value="ECO:0007669"/>
    <property type="project" value="InterPro"/>
</dbReference>
<proteinExistence type="predicted"/>
<dbReference type="CDD" id="cd03214">
    <property type="entry name" value="ABC_Iron-Siderophores_B12_Hemin"/>
    <property type="match status" value="1"/>
</dbReference>
<gene>
    <name evidence="11" type="ORF">C7377_1646</name>
</gene>
<dbReference type="OrthoDB" id="9787851at2"/>
<dbReference type="InterPro" id="IPR003593">
    <property type="entry name" value="AAA+_ATPase"/>
</dbReference>
<protein>
    <submittedName>
        <fullName evidence="11">Iron complex transport system ATP-binding protein</fullName>
    </submittedName>
</protein>
<feature type="domain" description="ABC transporter" evidence="10">
    <location>
        <begin position="6"/>
        <end position="246"/>
    </location>
</feature>
<dbReference type="Pfam" id="PF00005">
    <property type="entry name" value="ABC_tran"/>
    <property type="match status" value="1"/>
</dbReference>
<keyword evidence="12" id="KW-1185">Reference proteome</keyword>
<dbReference type="EMBL" id="QENZ01000005">
    <property type="protein sequence ID" value="PVX50001.1"/>
    <property type="molecule type" value="Genomic_DNA"/>
</dbReference>
<evidence type="ECO:0000256" key="2">
    <source>
        <dbReference type="ARBA" id="ARBA00022448"/>
    </source>
</evidence>